<comment type="similarity">
    <text evidence="1">Belongs to the heat shock protein 70 family.</text>
</comment>
<keyword evidence="5" id="KW-0472">Membrane</keyword>
<dbReference type="SUPFAM" id="SSF53067">
    <property type="entry name" value="Actin-like ATPase domain"/>
    <property type="match status" value="1"/>
</dbReference>
<keyword evidence="3" id="KW-0067">ATP-binding</keyword>
<dbReference type="FunFam" id="3.30.420.40:FF:000028">
    <property type="entry name" value="heat shock 70 kDa protein-like"/>
    <property type="match status" value="1"/>
</dbReference>
<keyword evidence="5" id="KW-1133">Transmembrane helix</keyword>
<name>A0A9I9EEK3_CUCME</name>
<evidence type="ECO:0000256" key="1">
    <source>
        <dbReference type="ARBA" id="ARBA00007381"/>
    </source>
</evidence>
<feature type="region of interest" description="Disordered" evidence="4">
    <location>
        <begin position="1"/>
        <end position="20"/>
    </location>
</feature>
<protein>
    <submittedName>
        <fullName evidence="6">Uncharacterized protein</fullName>
    </submittedName>
</protein>
<dbReference type="InterPro" id="IPR010417">
    <property type="entry name" value="Embryo-specific_ATS3"/>
</dbReference>
<evidence type="ECO:0000313" key="6">
    <source>
        <dbReference type="EnsemblPlants" id="MELO3C032675.2.1"/>
    </source>
</evidence>
<feature type="compositionally biased region" description="Polar residues" evidence="4">
    <location>
        <begin position="76"/>
        <end position="98"/>
    </location>
</feature>
<keyword evidence="5" id="KW-0812">Transmembrane</keyword>
<dbReference type="PRINTS" id="PR00301">
    <property type="entry name" value="HEATSHOCK70"/>
</dbReference>
<dbReference type="GO" id="GO:0005524">
    <property type="term" value="F:ATP binding"/>
    <property type="evidence" value="ECO:0007669"/>
    <property type="project" value="UniProtKB-KW"/>
</dbReference>
<dbReference type="AlphaFoldDB" id="A0A9I9EEK3"/>
<dbReference type="InterPro" id="IPR043129">
    <property type="entry name" value="ATPase_NBD"/>
</dbReference>
<dbReference type="Gramene" id="MELO3C032675.2.1">
    <property type="protein sequence ID" value="MELO3C032675.2.1"/>
    <property type="gene ID" value="MELO3C032675.2"/>
</dbReference>
<feature type="transmembrane region" description="Helical" evidence="5">
    <location>
        <begin position="171"/>
        <end position="195"/>
    </location>
</feature>
<reference evidence="6" key="1">
    <citation type="submission" date="2023-03" db="UniProtKB">
        <authorList>
            <consortium name="EnsemblPlants"/>
        </authorList>
    </citation>
    <scope>IDENTIFICATION</scope>
</reference>
<keyword evidence="2" id="KW-0547">Nucleotide-binding</keyword>
<evidence type="ECO:0000256" key="5">
    <source>
        <dbReference type="SAM" id="Phobius"/>
    </source>
</evidence>
<evidence type="ECO:0000256" key="3">
    <source>
        <dbReference type="ARBA" id="ARBA00022840"/>
    </source>
</evidence>
<accession>A0A9I9EEK3</accession>
<proteinExistence type="inferred from homology"/>
<dbReference type="EnsemblPlants" id="MELO3C032675.2.1">
    <property type="protein sequence ID" value="MELO3C032675.2.1"/>
    <property type="gene ID" value="MELO3C032675.2"/>
</dbReference>
<feature type="compositionally biased region" description="Basic and acidic residues" evidence="4">
    <location>
        <begin position="11"/>
        <end position="20"/>
    </location>
</feature>
<sequence length="285" mass="31990">MKKTSSGAEKIATKTENDADNIKDSERINCVQAVPAAMYSASAVDKETQFCFLLNQEIRLFSRKKQPPKVLFLSSEEPTQSASQYPTKVPPQNTVNYPQGNRTSPSYVAFIDSERLIGDAAKNQVAMNPNNARSCSYTVTIKRSCSSPAYTRDYISIAFGDAYGNQACGSLLLSLILCWMIFDWIWAILLCVYTRQCDVPNLVYNKQPIFGMTPPIPSLSFGYIPLSLLQLRNLFSSQKKMNILWRKMGGLRFCPNFKLVQRNNPALLFSSFSTTRASYNTLVSE</sequence>
<dbReference type="Gene3D" id="3.30.420.40">
    <property type="match status" value="1"/>
</dbReference>
<feature type="region of interest" description="Disordered" evidence="4">
    <location>
        <begin position="75"/>
        <end position="98"/>
    </location>
</feature>
<dbReference type="GO" id="GO:0140662">
    <property type="term" value="F:ATP-dependent protein folding chaperone"/>
    <property type="evidence" value="ECO:0007669"/>
    <property type="project" value="InterPro"/>
</dbReference>
<organism evidence="6">
    <name type="scientific">Cucumis melo</name>
    <name type="common">Muskmelon</name>
    <dbReference type="NCBI Taxonomy" id="3656"/>
    <lineage>
        <taxon>Eukaryota</taxon>
        <taxon>Viridiplantae</taxon>
        <taxon>Streptophyta</taxon>
        <taxon>Embryophyta</taxon>
        <taxon>Tracheophyta</taxon>
        <taxon>Spermatophyta</taxon>
        <taxon>Magnoliopsida</taxon>
        <taxon>eudicotyledons</taxon>
        <taxon>Gunneridae</taxon>
        <taxon>Pentapetalae</taxon>
        <taxon>rosids</taxon>
        <taxon>fabids</taxon>
        <taxon>Cucurbitales</taxon>
        <taxon>Cucurbitaceae</taxon>
        <taxon>Benincaseae</taxon>
        <taxon>Cucumis</taxon>
    </lineage>
</organism>
<feature type="transmembrane region" description="Helical" evidence="5">
    <location>
        <begin position="215"/>
        <end position="235"/>
    </location>
</feature>
<evidence type="ECO:0000256" key="4">
    <source>
        <dbReference type="SAM" id="MobiDB-lite"/>
    </source>
</evidence>
<evidence type="ECO:0000256" key="2">
    <source>
        <dbReference type="ARBA" id="ARBA00022741"/>
    </source>
</evidence>
<dbReference type="Pfam" id="PF06232">
    <property type="entry name" value="ATS3"/>
    <property type="match status" value="1"/>
</dbReference>